<keyword evidence="4 9" id="KW-0963">Cytoplasm</keyword>
<dbReference type="InterPro" id="IPR001986">
    <property type="entry name" value="Enolpyruvate_Tfrase_dom"/>
</dbReference>
<dbReference type="SUPFAM" id="SSF55205">
    <property type="entry name" value="EPT/RTPC-like"/>
    <property type="match status" value="1"/>
</dbReference>
<evidence type="ECO:0000256" key="5">
    <source>
        <dbReference type="ARBA" id="ARBA00022605"/>
    </source>
</evidence>
<dbReference type="Gene3D" id="3.65.10.10">
    <property type="entry name" value="Enolpyruvate transferase domain"/>
    <property type="match status" value="2"/>
</dbReference>
<comment type="caution">
    <text evidence="9">Lacks conserved residue(s) required for the propagation of feature annotation.</text>
</comment>
<feature type="binding site" evidence="9">
    <location>
        <position position="96"/>
    </location>
    <ligand>
        <name>phosphoenolpyruvate</name>
        <dbReference type="ChEBI" id="CHEBI:58702"/>
    </ligand>
</feature>
<dbReference type="EMBL" id="LZRT01000036">
    <property type="protein sequence ID" value="OUM89694.1"/>
    <property type="molecule type" value="Genomic_DNA"/>
</dbReference>
<dbReference type="Proteomes" id="UP000196475">
    <property type="component" value="Unassembled WGS sequence"/>
</dbReference>
<dbReference type="InterPro" id="IPR036968">
    <property type="entry name" value="Enolpyruvate_Tfrase_sf"/>
</dbReference>
<dbReference type="CDD" id="cd01556">
    <property type="entry name" value="EPSP_synthase"/>
    <property type="match status" value="1"/>
</dbReference>
<feature type="binding site" evidence="9">
    <location>
        <position position="28"/>
    </location>
    <ligand>
        <name>3-phosphoshikimate</name>
        <dbReference type="ChEBI" id="CHEBI:145989"/>
    </ligand>
</feature>
<feature type="binding site" evidence="9">
    <location>
        <position position="23"/>
    </location>
    <ligand>
        <name>3-phosphoshikimate</name>
        <dbReference type="ChEBI" id="CHEBI:145989"/>
    </ligand>
</feature>
<comment type="subunit">
    <text evidence="9">Monomer.</text>
</comment>
<feature type="domain" description="Enolpyruvate transferase" evidence="10">
    <location>
        <begin position="10"/>
        <end position="425"/>
    </location>
</feature>
<evidence type="ECO:0000256" key="1">
    <source>
        <dbReference type="ARBA" id="ARBA00002174"/>
    </source>
</evidence>
<protein>
    <recommendedName>
        <fullName evidence="9">3-phosphoshikimate 1-carboxyvinyltransferase</fullName>
        <ecNumber evidence="9">2.5.1.19</ecNumber>
    </recommendedName>
    <alternativeName>
        <fullName evidence="9">5-enolpyruvylshikimate-3-phosphate synthase</fullName>
        <shortName evidence="9">EPSP synthase</shortName>
        <shortName evidence="9">EPSPS</shortName>
    </alternativeName>
</protein>
<keyword evidence="7 9" id="KW-0057">Aromatic amino acid biosynthesis</keyword>
<dbReference type="PROSITE" id="PS00885">
    <property type="entry name" value="EPSP_SYNTHASE_2"/>
    <property type="match status" value="1"/>
</dbReference>
<proteinExistence type="inferred from homology"/>
<feature type="binding site" evidence="9">
    <location>
        <position position="349"/>
    </location>
    <ligand>
        <name>phosphoenolpyruvate</name>
        <dbReference type="ChEBI" id="CHEBI:58702"/>
    </ligand>
</feature>
<feature type="binding site" evidence="9">
    <location>
        <position position="24"/>
    </location>
    <ligand>
        <name>3-phosphoshikimate</name>
        <dbReference type="ChEBI" id="CHEBI:145989"/>
    </ligand>
</feature>
<evidence type="ECO:0000256" key="7">
    <source>
        <dbReference type="ARBA" id="ARBA00023141"/>
    </source>
</evidence>
<feature type="binding site" evidence="9">
    <location>
        <position position="318"/>
    </location>
    <ligand>
        <name>3-phosphoshikimate</name>
        <dbReference type="ChEBI" id="CHEBI:145989"/>
    </ligand>
</feature>
<feature type="active site" description="Proton acceptor" evidence="9">
    <location>
        <position position="318"/>
    </location>
</feature>
<feature type="binding site" evidence="9">
    <location>
        <position position="169"/>
    </location>
    <ligand>
        <name>3-phosphoshikimate</name>
        <dbReference type="ChEBI" id="CHEBI:145989"/>
    </ligand>
</feature>
<dbReference type="UniPathway" id="UPA00053">
    <property type="reaction ID" value="UER00089"/>
</dbReference>
<comment type="similarity">
    <text evidence="3 9">Belongs to the EPSP synthase family.</text>
</comment>
<dbReference type="PANTHER" id="PTHR21090:SF5">
    <property type="entry name" value="PENTAFUNCTIONAL AROM POLYPEPTIDE"/>
    <property type="match status" value="1"/>
</dbReference>
<dbReference type="InterPro" id="IPR013792">
    <property type="entry name" value="RNA3'P_cycl/enolpyr_Trfase_a/b"/>
</dbReference>
<comment type="subcellular location">
    <subcellularLocation>
        <location evidence="9">Cytoplasm</location>
    </subcellularLocation>
</comment>
<evidence type="ECO:0000259" key="10">
    <source>
        <dbReference type="Pfam" id="PF00275"/>
    </source>
</evidence>
<dbReference type="GO" id="GO:0003866">
    <property type="term" value="F:3-phosphoshikimate 1-carboxyvinyltransferase activity"/>
    <property type="evidence" value="ECO:0007669"/>
    <property type="project" value="UniProtKB-UniRule"/>
</dbReference>
<dbReference type="NCBIfam" id="TIGR01356">
    <property type="entry name" value="aroA"/>
    <property type="match status" value="1"/>
</dbReference>
<keyword evidence="6 9" id="KW-0808">Transferase</keyword>
<feature type="binding site" evidence="9">
    <location>
        <position position="124"/>
    </location>
    <ligand>
        <name>phosphoenolpyruvate</name>
        <dbReference type="ChEBI" id="CHEBI:58702"/>
    </ligand>
</feature>
<dbReference type="GO" id="GO:0008652">
    <property type="term" value="P:amino acid biosynthetic process"/>
    <property type="evidence" value="ECO:0007669"/>
    <property type="project" value="UniProtKB-KW"/>
</dbReference>
<organism evidence="11 12">
    <name type="scientific">Bacillus thermozeamaize</name>
    <dbReference type="NCBI Taxonomy" id="230954"/>
    <lineage>
        <taxon>Bacteria</taxon>
        <taxon>Bacillati</taxon>
        <taxon>Bacillota</taxon>
        <taxon>Bacilli</taxon>
        <taxon>Bacillales</taxon>
        <taxon>Bacillaceae</taxon>
        <taxon>Bacillus</taxon>
    </lineage>
</organism>
<dbReference type="AlphaFoldDB" id="A0A1Y3PRQ1"/>
<gene>
    <name evidence="9" type="primary">aroA</name>
    <name evidence="11" type="ORF">BAA01_02715</name>
</gene>
<dbReference type="GO" id="GO:0005737">
    <property type="term" value="C:cytoplasm"/>
    <property type="evidence" value="ECO:0007669"/>
    <property type="project" value="UniProtKB-SubCell"/>
</dbReference>
<dbReference type="Pfam" id="PF00275">
    <property type="entry name" value="EPSP_synthase"/>
    <property type="match status" value="1"/>
</dbReference>
<dbReference type="HAMAP" id="MF_00210">
    <property type="entry name" value="EPSP_synth"/>
    <property type="match status" value="1"/>
</dbReference>
<comment type="catalytic activity">
    <reaction evidence="8">
        <text>3-phosphoshikimate + phosphoenolpyruvate = 5-O-(1-carboxyvinyl)-3-phosphoshikimate + phosphate</text>
        <dbReference type="Rhea" id="RHEA:21256"/>
        <dbReference type="ChEBI" id="CHEBI:43474"/>
        <dbReference type="ChEBI" id="CHEBI:57701"/>
        <dbReference type="ChEBI" id="CHEBI:58702"/>
        <dbReference type="ChEBI" id="CHEBI:145989"/>
        <dbReference type="EC" id="2.5.1.19"/>
    </reaction>
    <physiologicalReaction direction="left-to-right" evidence="8">
        <dbReference type="Rhea" id="RHEA:21257"/>
    </physiologicalReaction>
</comment>
<reference evidence="12" key="1">
    <citation type="submission" date="2016-06" db="EMBL/GenBank/DDBJ databases">
        <authorList>
            <person name="Nascimento L."/>
            <person name="Pereira R.V."/>
            <person name="Martins L.F."/>
            <person name="Quaggio R.B."/>
            <person name="Silva A.M."/>
            <person name="Setubal J.C."/>
        </authorList>
    </citation>
    <scope>NUCLEOTIDE SEQUENCE [LARGE SCALE GENOMIC DNA]</scope>
</reference>
<feature type="binding site" evidence="9">
    <location>
        <position position="23"/>
    </location>
    <ligand>
        <name>phosphoenolpyruvate</name>
        <dbReference type="ChEBI" id="CHEBI:58702"/>
    </ligand>
</feature>
<evidence type="ECO:0000256" key="3">
    <source>
        <dbReference type="ARBA" id="ARBA00009948"/>
    </source>
</evidence>
<evidence type="ECO:0000313" key="12">
    <source>
        <dbReference type="Proteomes" id="UP000196475"/>
    </source>
</evidence>
<dbReference type="PIRSF" id="PIRSF000505">
    <property type="entry name" value="EPSPS"/>
    <property type="match status" value="1"/>
</dbReference>
<comment type="caution">
    <text evidence="11">The sequence shown here is derived from an EMBL/GenBank/DDBJ whole genome shotgun (WGS) entry which is preliminary data.</text>
</comment>
<evidence type="ECO:0000313" key="11">
    <source>
        <dbReference type="EMBL" id="OUM89694.1"/>
    </source>
</evidence>
<dbReference type="GO" id="GO:0009423">
    <property type="term" value="P:chorismate biosynthetic process"/>
    <property type="evidence" value="ECO:0007669"/>
    <property type="project" value="UniProtKB-UniRule"/>
</dbReference>
<feature type="binding site" evidence="9">
    <location>
        <position position="171"/>
    </location>
    <ligand>
        <name>3-phosphoshikimate</name>
        <dbReference type="ChEBI" id="CHEBI:145989"/>
    </ligand>
</feature>
<dbReference type="GO" id="GO:0009073">
    <property type="term" value="P:aromatic amino acid family biosynthetic process"/>
    <property type="evidence" value="ECO:0007669"/>
    <property type="project" value="UniProtKB-KW"/>
</dbReference>
<dbReference type="PANTHER" id="PTHR21090">
    <property type="entry name" value="AROM/DEHYDROQUINATE SYNTHASE"/>
    <property type="match status" value="1"/>
</dbReference>
<evidence type="ECO:0000256" key="8">
    <source>
        <dbReference type="ARBA" id="ARBA00044633"/>
    </source>
</evidence>
<sequence>MTELHVEEAAKSLAGTVRVPGDKSISHRAIMLGSVADGPTRIHGFLVAEDCLRTVDCFRKMGVAISQPSADEVVVDGKGWEGLREPDAVLDVGNSGTTIRLLLGILAGRPFHSVIQGDASIARRPMKRVVKPLREMGAHIDGRQEGNYAPLAVRGGSLTGIEYTSPVASAQVKSAILLAGLQATGKTMVHEPCPSRDHTERMLSAFGVTVTRQGSTTIVDGMQRLQGGVQLRVPGDISSAAYFLVAASLVKGSSLLLKEVGINPTRTGILDVLQAMGGSVEILNRQTWGDEPVADLLVQASDLQATVIEGNLIPRLIDEIPVIAVLATQAEGTTIIRDAQELRVKETDRIATVSRFLKDMGANVEPTADGMIIHGPTPLKGAVVDTSGDHRIGMAAFVAGLIASGRTRICNAEAINVSFPGFAEQFRQLLR</sequence>
<accession>A0A1Y3PRQ1</accession>
<dbReference type="FunFam" id="3.65.10.10:FF:000005">
    <property type="entry name" value="3-phosphoshikimate 1-carboxyvinyltransferase"/>
    <property type="match status" value="1"/>
</dbReference>
<dbReference type="EC" id="2.5.1.19" evidence="9"/>
<evidence type="ECO:0000256" key="2">
    <source>
        <dbReference type="ARBA" id="ARBA00004811"/>
    </source>
</evidence>
<comment type="function">
    <text evidence="1 9">Catalyzes the transfer of the enolpyruvyl moiety of phosphoenolpyruvate (PEP) to the 5-hydroxyl of shikimate-3-phosphate (S3P) to produce enolpyruvyl shikimate-3-phosphate and inorganic phosphate.</text>
</comment>
<comment type="pathway">
    <text evidence="2 9">Metabolic intermediate biosynthesis; chorismate biosynthesis; chorismate from D-erythrose 4-phosphate and phosphoenolpyruvate: step 6/7.</text>
</comment>
<evidence type="ECO:0000256" key="9">
    <source>
        <dbReference type="HAMAP-Rule" id="MF_00210"/>
    </source>
</evidence>
<dbReference type="FunFam" id="3.65.10.10:FF:000006">
    <property type="entry name" value="3-phosphoshikimate 1-carboxyvinyltransferase"/>
    <property type="match status" value="1"/>
</dbReference>
<dbReference type="InterPro" id="IPR006264">
    <property type="entry name" value="EPSP_synthase"/>
</dbReference>
<feature type="binding site" evidence="9">
    <location>
        <position position="391"/>
    </location>
    <ligand>
        <name>phosphoenolpyruvate</name>
        <dbReference type="ChEBI" id="CHEBI:58702"/>
    </ligand>
</feature>
<evidence type="ECO:0000256" key="4">
    <source>
        <dbReference type="ARBA" id="ARBA00022490"/>
    </source>
</evidence>
<name>A0A1Y3PRQ1_9BACI</name>
<feature type="binding site" evidence="9">
    <location>
        <position position="345"/>
    </location>
    <ligand>
        <name>3-phosphoshikimate</name>
        <dbReference type="ChEBI" id="CHEBI:145989"/>
    </ligand>
</feature>
<feature type="binding site" evidence="9">
    <location>
        <position position="171"/>
    </location>
    <ligand>
        <name>phosphoenolpyruvate</name>
        <dbReference type="ChEBI" id="CHEBI:58702"/>
    </ligand>
</feature>
<evidence type="ECO:0000256" key="6">
    <source>
        <dbReference type="ARBA" id="ARBA00022679"/>
    </source>
</evidence>
<dbReference type="PROSITE" id="PS00104">
    <property type="entry name" value="EPSP_SYNTHASE_1"/>
    <property type="match status" value="1"/>
</dbReference>
<keyword evidence="5 9" id="KW-0028">Amino-acid biosynthesis</keyword>
<dbReference type="InterPro" id="IPR023193">
    <property type="entry name" value="EPSP_synthase_CS"/>
</dbReference>